<proteinExistence type="predicted"/>
<keyword evidence="3" id="KW-1185">Reference proteome</keyword>
<dbReference type="EMBL" id="FOVW01000004">
    <property type="protein sequence ID" value="SFO18623.1"/>
    <property type="molecule type" value="Genomic_DNA"/>
</dbReference>
<keyword evidence="1" id="KW-0472">Membrane</keyword>
<accession>A0A1I5F4L0</accession>
<keyword evidence="1" id="KW-0812">Transmembrane</keyword>
<protein>
    <recommendedName>
        <fullName evidence="4">UbiA prenyltransferase family protein</fullName>
    </recommendedName>
</protein>
<evidence type="ECO:0008006" key="4">
    <source>
        <dbReference type="Google" id="ProtNLM"/>
    </source>
</evidence>
<feature type="transmembrane region" description="Helical" evidence="1">
    <location>
        <begin position="108"/>
        <end position="127"/>
    </location>
</feature>
<sequence>MKPIKALYPYISWLSIDVVLGAMAGMLFFSQLLHVQLGWEIYALLGLCVWVIYTADHLLDSRKKVQIDLSPRHQFHARNQKTLLFSLALATLLGLLGAIWVLGWTGELLWSLVLAGAIGGSMTLIRLGGNAGNGLKELSTAVFYVLGIAWIPLLRADALDRDWRLGAFLLVFTLLAFLNLLMLSWMDRKKDEIAGFPSAAQLFQPTQLLDWIRRLALLLIIASLALFIALPSFFRMYSCILLIMVILHFLIFFNKNLNENQIRSRMEAVFLLPWILLIF</sequence>
<dbReference type="RefSeq" id="WP_091652603.1">
    <property type="nucleotide sequence ID" value="NZ_FOVW01000004.1"/>
</dbReference>
<evidence type="ECO:0000313" key="3">
    <source>
        <dbReference type="Proteomes" id="UP000199564"/>
    </source>
</evidence>
<feature type="transmembrane region" description="Helical" evidence="1">
    <location>
        <begin position="41"/>
        <end position="59"/>
    </location>
</feature>
<organism evidence="2 3">
    <name type="scientific">Algoriphagus ornithinivorans</name>
    <dbReference type="NCBI Taxonomy" id="226506"/>
    <lineage>
        <taxon>Bacteria</taxon>
        <taxon>Pseudomonadati</taxon>
        <taxon>Bacteroidota</taxon>
        <taxon>Cytophagia</taxon>
        <taxon>Cytophagales</taxon>
        <taxon>Cyclobacteriaceae</taxon>
        <taxon>Algoriphagus</taxon>
    </lineage>
</organism>
<keyword evidence="1" id="KW-1133">Transmembrane helix</keyword>
<dbReference type="AlphaFoldDB" id="A0A1I5F4L0"/>
<feature type="transmembrane region" description="Helical" evidence="1">
    <location>
        <begin position="82"/>
        <end position="102"/>
    </location>
</feature>
<name>A0A1I5F4L0_9BACT</name>
<feature type="transmembrane region" description="Helical" evidence="1">
    <location>
        <begin position="165"/>
        <end position="183"/>
    </location>
</feature>
<evidence type="ECO:0000313" key="2">
    <source>
        <dbReference type="EMBL" id="SFO18623.1"/>
    </source>
</evidence>
<feature type="transmembrane region" description="Helical" evidence="1">
    <location>
        <begin position="215"/>
        <end position="234"/>
    </location>
</feature>
<evidence type="ECO:0000256" key="1">
    <source>
        <dbReference type="SAM" id="Phobius"/>
    </source>
</evidence>
<feature type="transmembrane region" description="Helical" evidence="1">
    <location>
        <begin position="240"/>
        <end position="257"/>
    </location>
</feature>
<feature type="transmembrane region" description="Helical" evidence="1">
    <location>
        <begin position="7"/>
        <end position="29"/>
    </location>
</feature>
<feature type="transmembrane region" description="Helical" evidence="1">
    <location>
        <begin position="134"/>
        <end position="153"/>
    </location>
</feature>
<reference evidence="3" key="1">
    <citation type="submission" date="2016-10" db="EMBL/GenBank/DDBJ databases">
        <authorList>
            <person name="Varghese N."/>
            <person name="Submissions S."/>
        </authorList>
    </citation>
    <scope>NUCLEOTIDE SEQUENCE [LARGE SCALE GENOMIC DNA]</scope>
    <source>
        <strain evidence="3">DSM 15282</strain>
    </source>
</reference>
<gene>
    <name evidence="2" type="ORF">SAMN04488519_104210</name>
</gene>
<dbReference type="Proteomes" id="UP000199564">
    <property type="component" value="Unassembled WGS sequence"/>
</dbReference>
<dbReference type="STRING" id="226506.SAMN04488519_104210"/>